<evidence type="ECO:0000313" key="1">
    <source>
        <dbReference type="EMBL" id="WGV16064.1"/>
    </source>
</evidence>
<evidence type="ECO:0000313" key="2">
    <source>
        <dbReference type="Proteomes" id="UP001230978"/>
    </source>
</evidence>
<name>A0ABY8Q5C3_9RHOB</name>
<proteinExistence type="predicted"/>
<keyword evidence="2" id="KW-1185">Reference proteome</keyword>
<sequence length="128" mass="14429">MKKYIDFDRSAGIYEDLWLDRTALISLFTPSDQNLEIKIWVPDRNIGARVGPTSGLVKYLVYGRAEQEHAQEGSIVSILVPPRTLAADATVWIGTSFWQLLYDLGVDRLARRVSVRIHAIEAVDISVE</sequence>
<accession>A0ABY8Q5C3</accession>
<gene>
    <name evidence="1" type="ORF">QF092_17720</name>
</gene>
<evidence type="ECO:0008006" key="3">
    <source>
        <dbReference type="Google" id="ProtNLM"/>
    </source>
</evidence>
<dbReference type="RefSeq" id="WP_281466037.1">
    <property type="nucleotide sequence ID" value="NZ_CP124535.1"/>
</dbReference>
<dbReference type="EMBL" id="CP124535">
    <property type="protein sequence ID" value="WGV16064.1"/>
    <property type="molecule type" value="Genomic_DNA"/>
</dbReference>
<organism evidence="1 2">
    <name type="scientific">Fuscovulum ytuae</name>
    <dbReference type="NCBI Taxonomy" id="3042299"/>
    <lineage>
        <taxon>Bacteria</taxon>
        <taxon>Pseudomonadati</taxon>
        <taxon>Pseudomonadota</taxon>
        <taxon>Alphaproteobacteria</taxon>
        <taxon>Rhodobacterales</taxon>
        <taxon>Paracoccaceae</taxon>
        <taxon>Fuscovulum</taxon>
    </lineage>
</organism>
<protein>
    <recommendedName>
        <fullName evidence="3">Cyclophilin TM1367-like domain-containing protein</fullName>
    </recommendedName>
</protein>
<reference evidence="1 2" key="1">
    <citation type="submission" date="2023-04" db="EMBL/GenBank/DDBJ databases">
        <title>YMD61, complete Genome.</title>
        <authorList>
            <person name="Zhang J."/>
        </authorList>
    </citation>
    <scope>NUCLEOTIDE SEQUENCE [LARGE SCALE GENOMIC DNA]</scope>
    <source>
        <strain evidence="1 2">YMD61</strain>
    </source>
</reference>
<dbReference type="Proteomes" id="UP001230978">
    <property type="component" value="Chromosome"/>
</dbReference>